<dbReference type="Proteomes" id="UP000000323">
    <property type="component" value="Chromosome 1"/>
</dbReference>
<dbReference type="eggNOG" id="COG2220">
    <property type="taxonomic scope" value="Bacteria"/>
</dbReference>
<protein>
    <submittedName>
        <fullName evidence="1">Zn-dependent hydrolase of the beta-lactamase fold-like protein</fullName>
    </submittedName>
</protein>
<keyword evidence="1" id="KW-0378">Hydrolase</keyword>
<keyword evidence="2" id="KW-1185">Reference proteome</keyword>
<name>D1CDI8_THET1</name>
<dbReference type="KEGG" id="ttr:Tter_0072"/>
<dbReference type="InterPro" id="IPR036866">
    <property type="entry name" value="RibonucZ/Hydroxyglut_hydro"/>
</dbReference>
<sequence length="215" mass="23545">MEITWLGHSCFRIKTKEATVIMDPYSKMEGLDLGRPKADIVTVSHDHPGHNNVSSVKGGDDLKVITGPGEYEIKGLFITGVRTYHDKQLGKKLGKNTVYLIETEGLVLAHLGDLGHVLDEEQADLMSEVDILLIPVGGGNSLGAEEAVEVISQIEPSIVIPMHYKTAPGQANLEGIERFCKEMGLTNWQVEDKLVVRKSDFGEQTEVKILAVKAN</sequence>
<dbReference type="OrthoDB" id="9789133at2"/>
<dbReference type="RefSeq" id="WP_012874029.1">
    <property type="nucleotide sequence ID" value="NC_013525.1"/>
</dbReference>
<dbReference type="PANTHER" id="PTHR39189:SF1">
    <property type="entry name" value="UPF0173 METAL-DEPENDENT HYDROLASE YTKL"/>
    <property type="match status" value="1"/>
</dbReference>
<organism evidence="1 2">
    <name type="scientific">Thermobaculum terrenum (strain ATCC BAA-798 / CCMEE 7001 / YNP1)</name>
    <dbReference type="NCBI Taxonomy" id="525904"/>
    <lineage>
        <taxon>Bacteria</taxon>
        <taxon>Bacillati</taxon>
        <taxon>Chloroflexota</taxon>
        <taxon>Chloroflexia</taxon>
        <taxon>Candidatus Thermobaculales</taxon>
        <taxon>Candidatus Thermobaculaceae</taxon>
        <taxon>Thermobaculum</taxon>
    </lineage>
</organism>
<dbReference type="HOGENOM" id="CLU_070010_3_0_0"/>
<dbReference type="SUPFAM" id="SSF56281">
    <property type="entry name" value="Metallo-hydrolase/oxidoreductase"/>
    <property type="match status" value="1"/>
</dbReference>
<dbReference type="Pfam" id="PF13483">
    <property type="entry name" value="Lactamase_B_3"/>
    <property type="match status" value="1"/>
</dbReference>
<dbReference type="STRING" id="525904.Tter_0072"/>
<dbReference type="Gene3D" id="3.60.15.10">
    <property type="entry name" value="Ribonuclease Z/Hydroxyacylglutathione hydrolase-like"/>
    <property type="match status" value="1"/>
</dbReference>
<dbReference type="AlphaFoldDB" id="D1CDI8"/>
<evidence type="ECO:0000313" key="2">
    <source>
        <dbReference type="Proteomes" id="UP000000323"/>
    </source>
</evidence>
<dbReference type="GO" id="GO:0016787">
    <property type="term" value="F:hydrolase activity"/>
    <property type="evidence" value="ECO:0007669"/>
    <property type="project" value="UniProtKB-KW"/>
</dbReference>
<dbReference type="EMBL" id="CP001825">
    <property type="protein sequence ID" value="ACZ40994.1"/>
    <property type="molecule type" value="Genomic_DNA"/>
</dbReference>
<evidence type="ECO:0000313" key="1">
    <source>
        <dbReference type="EMBL" id="ACZ40994.1"/>
    </source>
</evidence>
<reference evidence="2" key="1">
    <citation type="journal article" date="2010" name="Stand. Genomic Sci.">
        <title>Complete genome sequence of 'Thermobaculum terrenum' type strain (YNP1).</title>
        <authorList>
            <person name="Kiss H."/>
            <person name="Cleland D."/>
            <person name="Lapidus A."/>
            <person name="Lucas S."/>
            <person name="Glavina Del Rio T."/>
            <person name="Nolan M."/>
            <person name="Tice H."/>
            <person name="Han C."/>
            <person name="Goodwin L."/>
            <person name="Pitluck S."/>
            <person name="Liolios K."/>
            <person name="Ivanova N."/>
            <person name="Mavromatis K."/>
            <person name="Ovchinnikova G."/>
            <person name="Pati A."/>
            <person name="Chen A."/>
            <person name="Palaniappan K."/>
            <person name="Land M."/>
            <person name="Hauser L."/>
            <person name="Chang Y."/>
            <person name="Jeffries C."/>
            <person name="Lu M."/>
            <person name="Brettin T."/>
            <person name="Detter J."/>
            <person name="Goker M."/>
            <person name="Tindall B."/>
            <person name="Beck B."/>
            <person name="McDermott T."/>
            <person name="Woyke T."/>
            <person name="Bristow J."/>
            <person name="Eisen J."/>
            <person name="Markowitz V."/>
            <person name="Hugenholtz P."/>
            <person name="Kyrpides N."/>
            <person name="Klenk H."/>
            <person name="Cheng J."/>
        </authorList>
    </citation>
    <scope>NUCLEOTIDE SEQUENCE [LARGE SCALE GENOMIC DNA]</scope>
    <source>
        <strain evidence="2">ATCC BAA-798 / YNP1</strain>
    </source>
</reference>
<gene>
    <name evidence="1" type="ordered locus">Tter_0072</name>
</gene>
<dbReference type="PANTHER" id="PTHR39189">
    <property type="entry name" value="UPF0173 METAL-DEPENDENT HYDROLASE YTKL"/>
    <property type="match status" value="1"/>
</dbReference>
<accession>D1CDI8</accession>
<proteinExistence type="predicted"/>